<evidence type="ECO:0000259" key="11">
    <source>
        <dbReference type="PROSITE" id="PS50929"/>
    </source>
</evidence>
<feature type="transmembrane region" description="Helical" evidence="9">
    <location>
        <begin position="274"/>
        <end position="295"/>
    </location>
</feature>
<evidence type="ECO:0000313" key="13">
    <source>
        <dbReference type="Proteomes" id="UP000179157"/>
    </source>
</evidence>
<keyword evidence="2" id="KW-0813">Transport</keyword>
<evidence type="ECO:0000256" key="8">
    <source>
        <dbReference type="ARBA" id="ARBA00023136"/>
    </source>
</evidence>
<comment type="caution">
    <text evidence="12">The sequence shown here is derived from an EMBL/GenBank/DDBJ whole genome shotgun (WGS) entry which is preliminary data.</text>
</comment>
<sequence>MKSMLRYIWRYRVRVLVGLLALLVVDGGQLIVPQIIRRAVDELTHGEGRQLLLYALMVLGIAAVVAFLRFFWRYFLFGTARLIRRDVRDRLYDHMLKLSARFFQDTKTGELMSHFTNDVDAITMAVGFGVMAFSDFIIMVTVCVGAMISISPLLTLYAFAPLPILTLMVAFFGRVIHKRFQAVQETFSTLMEKVREALAGVRVIKTFTQEEGMGRDFSKTNQLFIDRNMSLVKVWGLFDPMIAFMSGLSSLIVLFFGARAVIAGTISLGEFVAFNVYLGLLTWPMMALGWMVNMVQRGNASMQRVDKILTVQPDIADSATPKPFDGPGRIELRDLTFSYDGGQPALENIQFTVEPGQTLGIIGLTGAGKSTLVHLIVRVFDPPIGKLLLDGREVQEYSLRDLREQVALVPQDGFLFSASVRENIAFGKPEAPMEAITEMARRAGIYDEILEMPQGFDTLLGERGVSLSGGQKQRVAIARALLTDPKILILDDALSAVDAEKEEEILRNLKEVLRSRTSLVIAHRISAVKDLDHIIVLDRGRIVERGTHDQLLAQGGIYAHLYELQKAEEEVKI</sequence>
<keyword evidence="3" id="KW-1003">Cell membrane</keyword>
<dbReference type="SUPFAM" id="SSF90123">
    <property type="entry name" value="ABC transporter transmembrane region"/>
    <property type="match status" value="1"/>
</dbReference>
<dbReference type="FunFam" id="3.40.50.300:FF:000221">
    <property type="entry name" value="Multidrug ABC transporter ATP-binding protein"/>
    <property type="match status" value="1"/>
</dbReference>
<dbReference type="PANTHER" id="PTHR43394:SF1">
    <property type="entry name" value="ATP-BINDING CASSETTE SUB-FAMILY B MEMBER 10, MITOCHONDRIAL"/>
    <property type="match status" value="1"/>
</dbReference>
<gene>
    <name evidence="12" type="ORF">A2Z21_09725</name>
</gene>
<keyword evidence="6" id="KW-0067">ATP-binding</keyword>
<evidence type="ECO:0000256" key="6">
    <source>
        <dbReference type="ARBA" id="ARBA00022840"/>
    </source>
</evidence>
<dbReference type="InterPro" id="IPR039421">
    <property type="entry name" value="Type_1_exporter"/>
</dbReference>
<dbReference type="PANTHER" id="PTHR43394">
    <property type="entry name" value="ATP-DEPENDENT PERMEASE MDL1, MITOCHONDRIAL"/>
    <property type="match status" value="1"/>
</dbReference>
<evidence type="ECO:0000256" key="7">
    <source>
        <dbReference type="ARBA" id="ARBA00022989"/>
    </source>
</evidence>
<dbReference type="InterPro" id="IPR003439">
    <property type="entry name" value="ABC_transporter-like_ATP-bd"/>
</dbReference>
<dbReference type="FunFam" id="1.20.1560.10:FF:000011">
    <property type="entry name" value="Multidrug ABC transporter ATP-binding protein"/>
    <property type="match status" value="1"/>
</dbReference>
<proteinExistence type="predicted"/>
<dbReference type="PROSITE" id="PS50893">
    <property type="entry name" value="ABC_TRANSPORTER_2"/>
    <property type="match status" value="1"/>
</dbReference>
<evidence type="ECO:0000256" key="1">
    <source>
        <dbReference type="ARBA" id="ARBA00004651"/>
    </source>
</evidence>
<dbReference type="GO" id="GO:0015421">
    <property type="term" value="F:ABC-type oligopeptide transporter activity"/>
    <property type="evidence" value="ECO:0007669"/>
    <property type="project" value="TreeGrafter"/>
</dbReference>
<reference evidence="12 13" key="1">
    <citation type="journal article" date="2016" name="Nat. Commun.">
        <title>Thousands of microbial genomes shed light on interconnected biogeochemical processes in an aquifer system.</title>
        <authorList>
            <person name="Anantharaman K."/>
            <person name="Brown C.T."/>
            <person name="Hug L.A."/>
            <person name="Sharon I."/>
            <person name="Castelle C.J."/>
            <person name="Probst A.J."/>
            <person name="Thomas B.C."/>
            <person name="Singh A."/>
            <person name="Wilkins M.J."/>
            <person name="Karaoz U."/>
            <person name="Brodie E.L."/>
            <person name="Williams K.H."/>
            <person name="Hubbard S.S."/>
            <person name="Banfield J.F."/>
        </authorList>
    </citation>
    <scope>NUCLEOTIDE SEQUENCE [LARGE SCALE GENOMIC DNA]</scope>
    <source>
        <strain evidence="13">RBG_16_55_9</strain>
    </source>
</reference>
<dbReference type="GO" id="GO:0016887">
    <property type="term" value="F:ATP hydrolysis activity"/>
    <property type="evidence" value="ECO:0007669"/>
    <property type="project" value="InterPro"/>
</dbReference>
<dbReference type="AlphaFoldDB" id="A0A1F5UQ02"/>
<dbReference type="Pfam" id="PF00005">
    <property type="entry name" value="ABC_tran"/>
    <property type="match status" value="1"/>
</dbReference>
<evidence type="ECO:0000256" key="3">
    <source>
        <dbReference type="ARBA" id="ARBA00022475"/>
    </source>
</evidence>
<dbReference type="Proteomes" id="UP000179157">
    <property type="component" value="Unassembled WGS sequence"/>
</dbReference>
<evidence type="ECO:0000313" key="12">
    <source>
        <dbReference type="EMBL" id="OGF53236.1"/>
    </source>
</evidence>
<dbReference type="Gene3D" id="3.40.50.300">
    <property type="entry name" value="P-loop containing nucleotide triphosphate hydrolases"/>
    <property type="match status" value="1"/>
</dbReference>
<accession>A0A1F5UQ02</accession>
<dbReference type="GO" id="GO:0005886">
    <property type="term" value="C:plasma membrane"/>
    <property type="evidence" value="ECO:0007669"/>
    <property type="project" value="UniProtKB-SubCell"/>
</dbReference>
<dbReference type="EMBL" id="MFGX01000109">
    <property type="protein sequence ID" value="OGF53236.1"/>
    <property type="molecule type" value="Genomic_DNA"/>
</dbReference>
<keyword evidence="7 9" id="KW-1133">Transmembrane helix</keyword>
<evidence type="ECO:0000256" key="9">
    <source>
        <dbReference type="SAM" id="Phobius"/>
    </source>
</evidence>
<dbReference type="InterPro" id="IPR003593">
    <property type="entry name" value="AAA+_ATPase"/>
</dbReference>
<evidence type="ECO:0000256" key="4">
    <source>
        <dbReference type="ARBA" id="ARBA00022692"/>
    </source>
</evidence>
<keyword evidence="4 9" id="KW-0812">Transmembrane</keyword>
<feature type="transmembrane region" description="Helical" evidence="9">
    <location>
        <begin position="154"/>
        <end position="172"/>
    </location>
</feature>
<evidence type="ECO:0008006" key="14">
    <source>
        <dbReference type="Google" id="ProtNLM"/>
    </source>
</evidence>
<dbReference type="GO" id="GO:0005524">
    <property type="term" value="F:ATP binding"/>
    <property type="evidence" value="ECO:0007669"/>
    <property type="project" value="UniProtKB-KW"/>
</dbReference>
<comment type="subcellular location">
    <subcellularLocation>
        <location evidence="1">Cell membrane</location>
        <topology evidence="1">Multi-pass membrane protein</topology>
    </subcellularLocation>
</comment>
<dbReference type="InterPro" id="IPR011527">
    <property type="entry name" value="ABC1_TM_dom"/>
</dbReference>
<evidence type="ECO:0000256" key="2">
    <source>
        <dbReference type="ARBA" id="ARBA00022448"/>
    </source>
</evidence>
<feature type="transmembrane region" description="Helical" evidence="9">
    <location>
        <begin position="51"/>
        <end position="72"/>
    </location>
</feature>
<evidence type="ECO:0000256" key="5">
    <source>
        <dbReference type="ARBA" id="ARBA00022741"/>
    </source>
</evidence>
<keyword evidence="8 9" id="KW-0472">Membrane</keyword>
<dbReference type="InterPro" id="IPR036640">
    <property type="entry name" value="ABC1_TM_sf"/>
</dbReference>
<dbReference type="SMART" id="SM00382">
    <property type="entry name" value="AAA"/>
    <property type="match status" value="1"/>
</dbReference>
<dbReference type="Gene3D" id="1.20.1560.10">
    <property type="entry name" value="ABC transporter type 1, transmembrane domain"/>
    <property type="match status" value="1"/>
</dbReference>
<dbReference type="CDD" id="cd18541">
    <property type="entry name" value="ABC_6TM_TmrB_like"/>
    <property type="match status" value="1"/>
</dbReference>
<name>A0A1F5UQ02_FRAXR</name>
<feature type="transmembrane region" description="Helical" evidence="9">
    <location>
        <begin position="121"/>
        <end position="148"/>
    </location>
</feature>
<feature type="domain" description="ABC transporter" evidence="10">
    <location>
        <begin position="330"/>
        <end position="564"/>
    </location>
</feature>
<organism evidence="12 13">
    <name type="scientific">Fraserbacteria sp. (strain RBG_16_55_9)</name>
    <dbReference type="NCBI Taxonomy" id="1817864"/>
    <lineage>
        <taxon>Bacteria</taxon>
        <taxon>Candidatus Fraseribacteriota</taxon>
    </lineage>
</organism>
<dbReference type="PROSITE" id="PS00211">
    <property type="entry name" value="ABC_TRANSPORTER_1"/>
    <property type="match status" value="1"/>
</dbReference>
<feature type="domain" description="ABC transmembrane type-1" evidence="11">
    <location>
        <begin position="16"/>
        <end position="297"/>
    </location>
</feature>
<dbReference type="InterPro" id="IPR017871">
    <property type="entry name" value="ABC_transporter-like_CS"/>
</dbReference>
<evidence type="ECO:0000259" key="10">
    <source>
        <dbReference type="PROSITE" id="PS50893"/>
    </source>
</evidence>
<feature type="transmembrane region" description="Helical" evidence="9">
    <location>
        <begin position="237"/>
        <end position="262"/>
    </location>
</feature>
<protein>
    <recommendedName>
        <fullName evidence="14">Multidrug ABC transporter ATP-binding protein</fullName>
    </recommendedName>
</protein>
<dbReference type="STRING" id="1817864.A2Z21_09725"/>
<dbReference type="SUPFAM" id="SSF52540">
    <property type="entry name" value="P-loop containing nucleoside triphosphate hydrolases"/>
    <property type="match status" value="1"/>
</dbReference>
<keyword evidence="5" id="KW-0547">Nucleotide-binding</keyword>
<dbReference type="Pfam" id="PF00664">
    <property type="entry name" value="ABC_membrane"/>
    <property type="match status" value="1"/>
</dbReference>
<dbReference type="PROSITE" id="PS50929">
    <property type="entry name" value="ABC_TM1F"/>
    <property type="match status" value="1"/>
</dbReference>
<dbReference type="InterPro" id="IPR027417">
    <property type="entry name" value="P-loop_NTPase"/>
</dbReference>